<comment type="similarity">
    <text evidence="2 9">Belongs to the peptidase S26 family.</text>
</comment>
<dbReference type="EMBL" id="JACIJJ010000001">
    <property type="protein sequence ID" value="MBB5697475.1"/>
    <property type="molecule type" value="Genomic_DNA"/>
</dbReference>
<evidence type="ECO:0000256" key="9">
    <source>
        <dbReference type="RuleBase" id="RU362042"/>
    </source>
</evidence>
<evidence type="ECO:0000256" key="3">
    <source>
        <dbReference type="ARBA" id="ARBA00013208"/>
    </source>
</evidence>
<dbReference type="AlphaFoldDB" id="A0A7W9AN15"/>
<dbReference type="SUPFAM" id="SSF51306">
    <property type="entry name" value="LexA/Signal peptidase"/>
    <property type="match status" value="1"/>
</dbReference>
<feature type="active site" evidence="7">
    <location>
        <position position="43"/>
    </location>
</feature>
<dbReference type="InterPro" id="IPR019758">
    <property type="entry name" value="Pept_S26A_signal_pept_1_CS"/>
</dbReference>
<accession>A0A7W9AN15</accession>
<dbReference type="InterPro" id="IPR019533">
    <property type="entry name" value="Peptidase_S26"/>
</dbReference>
<evidence type="ECO:0000259" key="10">
    <source>
        <dbReference type="Pfam" id="PF10502"/>
    </source>
</evidence>
<evidence type="ECO:0000256" key="5">
    <source>
        <dbReference type="ARBA" id="ARBA00022670"/>
    </source>
</evidence>
<evidence type="ECO:0000256" key="6">
    <source>
        <dbReference type="ARBA" id="ARBA00022801"/>
    </source>
</evidence>
<keyword evidence="12" id="KW-1185">Reference proteome</keyword>
<feature type="domain" description="Peptidase S26" evidence="10">
    <location>
        <begin position="21"/>
        <end position="225"/>
    </location>
</feature>
<dbReference type="NCBIfam" id="TIGR02227">
    <property type="entry name" value="sigpep_I_bact"/>
    <property type="match status" value="1"/>
</dbReference>
<name>A0A7W9AN15_9SPHN</name>
<keyword evidence="5 8" id="KW-0645">Protease</keyword>
<dbReference type="InterPro" id="IPR019757">
    <property type="entry name" value="Pept_S26A_signal_pept_1_Lys-AS"/>
</dbReference>
<sequence length="260" mass="28177">MTHSLPSARRRWLVELRGLALLTLGVFALHSLVARPFYIPSASMMPTLQVGDRLVVSRWPYGWSYASAALHLLPPLPGRLFGRMPARGDVVILIPPGAGRGGEDWIKRVVGLPGDTVQMIAGRLWLNGRPVRSERVRGRGCPAEQREPCAASIVRETLPGGVGYDTLDRGPSFTDDTPPVRVPTGNVFVLGDNRDVSADSRVPLAFGGLGGPVPVEAIGGRAEVVTFSLGESAGWNPLSWWGALRPERSWRSLRPARLAR</sequence>
<feature type="active site" evidence="7">
    <location>
        <position position="107"/>
    </location>
</feature>
<dbReference type="PRINTS" id="PR00727">
    <property type="entry name" value="LEADERPTASE"/>
</dbReference>
<dbReference type="GO" id="GO:0009003">
    <property type="term" value="F:signal peptidase activity"/>
    <property type="evidence" value="ECO:0007669"/>
    <property type="project" value="UniProtKB-EC"/>
</dbReference>
<evidence type="ECO:0000256" key="4">
    <source>
        <dbReference type="ARBA" id="ARBA00019232"/>
    </source>
</evidence>
<organism evidence="11 12">
    <name type="scientific">Sphingomonas yantingensis</name>
    <dbReference type="NCBI Taxonomy" id="1241761"/>
    <lineage>
        <taxon>Bacteria</taxon>
        <taxon>Pseudomonadati</taxon>
        <taxon>Pseudomonadota</taxon>
        <taxon>Alphaproteobacteria</taxon>
        <taxon>Sphingomonadales</taxon>
        <taxon>Sphingomonadaceae</taxon>
        <taxon>Sphingomonas</taxon>
    </lineage>
</organism>
<dbReference type="PANTHER" id="PTHR43390">
    <property type="entry name" value="SIGNAL PEPTIDASE I"/>
    <property type="match status" value="1"/>
</dbReference>
<evidence type="ECO:0000256" key="1">
    <source>
        <dbReference type="ARBA" id="ARBA00000677"/>
    </source>
</evidence>
<dbReference type="GO" id="GO:0004252">
    <property type="term" value="F:serine-type endopeptidase activity"/>
    <property type="evidence" value="ECO:0007669"/>
    <property type="project" value="InterPro"/>
</dbReference>
<evidence type="ECO:0000313" key="11">
    <source>
        <dbReference type="EMBL" id="MBB5697475.1"/>
    </source>
</evidence>
<dbReference type="GO" id="GO:0016020">
    <property type="term" value="C:membrane"/>
    <property type="evidence" value="ECO:0007669"/>
    <property type="project" value="UniProtKB-SubCell"/>
</dbReference>
<proteinExistence type="inferred from homology"/>
<evidence type="ECO:0000256" key="2">
    <source>
        <dbReference type="ARBA" id="ARBA00009370"/>
    </source>
</evidence>
<comment type="caution">
    <text evidence="11">The sequence shown here is derived from an EMBL/GenBank/DDBJ whole genome shotgun (WGS) entry which is preliminary data.</text>
</comment>
<dbReference type="PROSITE" id="PS00760">
    <property type="entry name" value="SPASE_I_2"/>
    <property type="match status" value="1"/>
</dbReference>
<dbReference type="RefSeq" id="WP_184024631.1">
    <property type="nucleotide sequence ID" value="NZ_JACIJJ010000001.1"/>
</dbReference>
<dbReference type="Proteomes" id="UP000557739">
    <property type="component" value="Unassembled WGS sequence"/>
</dbReference>
<evidence type="ECO:0000256" key="8">
    <source>
        <dbReference type="RuleBase" id="RU003993"/>
    </source>
</evidence>
<dbReference type="InterPro" id="IPR019756">
    <property type="entry name" value="Pept_S26A_signal_pept_1_Ser-AS"/>
</dbReference>
<evidence type="ECO:0000313" key="12">
    <source>
        <dbReference type="Proteomes" id="UP000557739"/>
    </source>
</evidence>
<gene>
    <name evidence="11" type="ORF">FHR19_000800</name>
</gene>
<keyword evidence="6 8" id="KW-0378">Hydrolase</keyword>
<dbReference type="InterPro" id="IPR000223">
    <property type="entry name" value="Pept_S26A_signal_pept_1"/>
</dbReference>
<dbReference type="Pfam" id="PF10502">
    <property type="entry name" value="Peptidase_S26"/>
    <property type="match status" value="1"/>
</dbReference>
<comment type="catalytic activity">
    <reaction evidence="1 8">
        <text>Cleavage of hydrophobic, N-terminal signal or leader sequences from secreted and periplasmic proteins.</text>
        <dbReference type="EC" id="3.4.21.89"/>
    </reaction>
</comment>
<dbReference type="GO" id="GO:0006465">
    <property type="term" value="P:signal peptide processing"/>
    <property type="evidence" value="ECO:0007669"/>
    <property type="project" value="InterPro"/>
</dbReference>
<dbReference type="EC" id="3.4.21.89" evidence="3 8"/>
<dbReference type="PROSITE" id="PS00501">
    <property type="entry name" value="SPASE_I_1"/>
    <property type="match status" value="1"/>
</dbReference>
<dbReference type="Gene3D" id="2.10.109.10">
    <property type="entry name" value="Umud Fragment, subunit A"/>
    <property type="match status" value="1"/>
</dbReference>
<reference evidence="11 12" key="1">
    <citation type="submission" date="2020-08" db="EMBL/GenBank/DDBJ databases">
        <title>Genomic Encyclopedia of Type Strains, Phase IV (KMG-IV): sequencing the most valuable type-strain genomes for metagenomic binning, comparative biology and taxonomic classification.</title>
        <authorList>
            <person name="Goeker M."/>
        </authorList>
    </citation>
    <scope>NUCLEOTIDE SEQUENCE [LARGE SCALE GENOMIC DNA]</scope>
    <source>
        <strain evidence="11 12">DSM 27244</strain>
    </source>
</reference>
<dbReference type="CDD" id="cd06530">
    <property type="entry name" value="S26_SPase_I"/>
    <property type="match status" value="1"/>
</dbReference>
<protein>
    <recommendedName>
        <fullName evidence="4 8">Signal peptidase I</fullName>
        <ecNumber evidence="3 8">3.4.21.89</ecNumber>
    </recommendedName>
</protein>
<evidence type="ECO:0000256" key="7">
    <source>
        <dbReference type="PIRSR" id="PIRSR600223-1"/>
    </source>
</evidence>
<dbReference type="InterPro" id="IPR036286">
    <property type="entry name" value="LexA/Signal_pep-like_sf"/>
</dbReference>
<comment type="subcellular location">
    <subcellularLocation>
        <location evidence="9">Membrane</location>
        <topology evidence="9">Single-pass type II membrane protein</topology>
    </subcellularLocation>
</comment>
<dbReference type="PROSITE" id="PS00761">
    <property type="entry name" value="SPASE_I_3"/>
    <property type="match status" value="1"/>
</dbReference>
<dbReference type="PANTHER" id="PTHR43390:SF1">
    <property type="entry name" value="CHLOROPLAST PROCESSING PEPTIDASE"/>
    <property type="match status" value="1"/>
</dbReference>